<dbReference type="PANTHER" id="PTHR43674">
    <property type="entry name" value="NITRILASE C965.09-RELATED"/>
    <property type="match status" value="1"/>
</dbReference>
<dbReference type="OrthoDB" id="412018at2759"/>
<dbReference type="GO" id="GO:0033388">
    <property type="term" value="P:putrescine biosynthetic process from arginine"/>
    <property type="evidence" value="ECO:0007669"/>
    <property type="project" value="TreeGrafter"/>
</dbReference>
<gene>
    <name evidence="3" type="ORF">CEUSTIGMA_g9466.t1</name>
</gene>
<proteinExistence type="predicted"/>
<feature type="domain" description="CN hydrolase" evidence="2">
    <location>
        <begin position="1"/>
        <end position="210"/>
    </location>
</feature>
<reference evidence="3 4" key="1">
    <citation type="submission" date="2017-08" db="EMBL/GenBank/DDBJ databases">
        <title>Acidophilic green algal genome provides insights into adaptation to an acidic environment.</title>
        <authorList>
            <person name="Hirooka S."/>
            <person name="Hirose Y."/>
            <person name="Kanesaki Y."/>
            <person name="Higuchi S."/>
            <person name="Fujiwara T."/>
            <person name="Onuma R."/>
            <person name="Era A."/>
            <person name="Ohbayashi R."/>
            <person name="Uzuka A."/>
            <person name="Nozaki H."/>
            <person name="Yoshikawa H."/>
            <person name="Miyagishima S.Y."/>
        </authorList>
    </citation>
    <scope>NUCLEOTIDE SEQUENCE [LARGE SCALE GENOMIC DNA]</scope>
    <source>
        <strain evidence="3 4">NIES-2499</strain>
    </source>
</reference>
<evidence type="ECO:0000256" key="1">
    <source>
        <dbReference type="ARBA" id="ARBA00022801"/>
    </source>
</evidence>
<dbReference type="GO" id="GO:0050126">
    <property type="term" value="F:N-carbamoylputrescine amidase activity"/>
    <property type="evidence" value="ECO:0007669"/>
    <property type="project" value="TreeGrafter"/>
</dbReference>
<organism evidence="3 4">
    <name type="scientific">Chlamydomonas eustigma</name>
    <dbReference type="NCBI Taxonomy" id="1157962"/>
    <lineage>
        <taxon>Eukaryota</taxon>
        <taxon>Viridiplantae</taxon>
        <taxon>Chlorophyta</taxon>
        <taxon>core chlorophytes</taxon>
        <taxon>Chlorophyceae</taxon>
        <taxon>CS clade</taxon>
        <taxon>Chlamydomonadales</taxon>
        <taxon>Chlamydomonadaceae</taxon>
        <taxon>Chlamydomonas</taxon>
    </lineage>
</organism>
<dbReference type="InterPro" id="IPR003010">
    <property type="entry name" value="C-N_Hydrolase"/>
</dbReference>
<protein>
    <recommendedName>
        <fullName evidence="2">CN hydrolase domain-containing protein</fullName>
    </recommendedName>
</protein>
<keyword evidence="4" id="KW-1185">Reference proteome</keyword>
<dbReference type="SUPFAM" id="SSF56317">
    <property type="entry name" value="Carbon-nitrogen hydrolase"/>
    <property type="match status" value="1"/>
</dbReference>
<dbReference type="EMBL" id="BEGY01000074">
    <property type="protein sequence ID" value="GAX82038.1"/>
    <property type="molecule type" value="Genomic_DNA"/>
</dbReference>
<evidence type="ECO:0000313" key="4">
    <source>
        <dbReference type="Proteomes" id="UP000232323"/>
    </source>
</evidence>
<dbReference type="InterPro" id="IPR036526">
    <property type="entry name" value="C-N_Hydrolase_sf"/>
</dbReference>
<dbReference type="STRING" id="1157962.A0A250XG32"/>
<evidence type="ECO:0000313" key="3">
    <source>
        <dbReference type="EMBL" id="GAX82038.1"/>
    </source>
</evidence>
<dbReference type="PROSITE" id="PS50263">
    <property type="entry name" value="CN_HYDROLASE"/>
    <property type="match status" value="1"/>
</dbReference>
<dbReference type="Gene3D" id="3.60.110.10">
    <property type="entry name" value="Carbon-nitrogen hydrolase"/>
    <property type="match status" value="1"/>
</dbReference>
<dbReference type="PANTHER" id="PTHR43674:SF2">
    <property type="entry name" value="BETA-UREIDOPROPIONASE"/>
    <property type="match status" value="1"/>
</dbReference>
<dbReference type="Pfam" id="PF00795">
    <property type="entry name" value="CN_hydrolase"/>
    <property type="match status" value="1"/>
</dbReference>
<comment type="caution">
    <text evidence="3">The sequence shown here is derived from an EMBL/GenBank/DDBJ whole genome shotgun (WGS) entry which is preliminary data.</text>
</comment>
<name>A0A250XG32_9CHLO</name>
<evidence type="ECO:0000259" key="2">
    <source>
        <dbReference type="PROSITE" id="PS50263"/>
    </source>
</evidence>
<dbReference type="Proteomes" id="UP000232323">
    <property type="component" value="Unassembled WGS sequence"/>
</dbReference>
<dbReference type="InterPro" id="IPR050345">
    <property type="entry name" value="Aliph_Amidase/BUP"/>
</dbReference>
<dbReference type="AlphaFoldDB" id="A0A250XG32"/>
<keyword evidence="1" id="KW-0378">Hydrolase</keyword>
<accession>A0A250XG32</accession>
<sequence>MCLALNQGNLLCRMSALAAELKVVLPISFFERANNAYFNSIAIIDVDGTNLGLYRKTHIPDGIGYQEKFYFIPGDTGFKVFSTAYGKIGVAICWDQWFPETARCLALQGAEVVLYPTAIGSEPKDATMNSYPHWAKTMIGHACANMVPVMASNRIGKETFEASEITFYGGSFIAGPTGSIMAQVGGQGADGNIDPNPNKEEGFAMAKFDLDALISERAAWGLFRDRRPEMYGPIATSDGRVGK</sequence>